<dbReference type="EMBL" id="JRMP02000014">
    <property type="protein sequence ID" value="TLD93345.1"/>
    <property type="molecule type" value="Genomic_DNA"/>
</dbReference>
<dbReference type="EMBL" id="QBIU01000001">
    <property type="protein sequence ID" value="MWV69232.1"/>
    <property type="molecule type" value="Genomic_DNA"/>
</dbReference>
<reference evidence="9 12" key="4">
    <citation type="submission" date="2019-12" db="EMBL/GenBank/DDBJ databases">
        <title>Multi-Generational Helicobacter saguini Isolates.</title>
        <authorList>
            <person name="Mannion A."/>
            <person name="Shen Z."/>
            <person name="Fox J.G."/>
        </authorList>
    </citation>
    <scope>NUCLEOTIDE SEQUENCE [LARGE SCALE GENOMIC DNA]</scope>
    <source>
        <strain evidence="9">16-048</strain>
        <strain evidence="12">16-048 (F4)</strain>
    </source>
</reference>
<evidence type="ECO:0000313" key="12">
    <source>
        <dbReference type="Proteomes" id="UP000477070"/>
    </source>
</evidence>
<dbReference type="AlphaFoldDB" id="A0A347VMA0"/>
<dbReference type="GO" id="GO:0019877">
    <property type="term" value="P:diaminopimelate biosynthetic process"/>
    <property type="evidence" value="ECO:0007669"/>
    <property type="project" value="UniProtKB-KW"/>
</dbReference>
<organism evidence="10 11">
    <name type="scientific">Helicobacter saguini</name>
    <dbReference type="NCBI Taxonomy" id="1548018"/>
    <lineage>
        <taxon>Bacteria</taxon>
        <taxon>Pseudomonadati</taxon>
        <taxon>Campylobacterota</taxon>
        <taxon>Epsilonproteobacteria</taxon>
        <taxon>Campylobacterales</taxon>
        <taxon>Helicobacteraceae</taxon>
        <taxon>Helicobacter</taxon>
    </lineage>
</organism>
<dbReference type="SUPFAM" id="SSF51161">
    <property type="entry name" value="Trimeric LpxA-like enzymes"/>
    <property type="match status" value="1"/>
</dbReference>
<gene>
    <name evidence="9" type="ORF">DCO61_04200</name>
    <name evidence="10" type="ORF">LS64_008720</name>
</gene>
<evidence type="ECO:0000256" key="6">
    <source>
        <dbReference type="ARBA" id="ARBA00023315"/>
    </source>
</evidence>
<dbReference type="HAMAP" id="MF_02122">
    <property type="entry name" value="DapD_type2"/>
    <property type="match status" value="1"/>
</dbReference>
<name>A0A347VMA0_9HELI</name>
<evidence type="ECO:0000313" key="9">
    <source>
        <dbReference type="EMBL" id="MWV69232.1"/>
    </source>
</evidence>
<reference evidence="10 11" key="2">
    <citation type="journal article" date="2016" name="Infect. Immun.">
        <title>Helicobacter saguini, a Novel Helicobacter Isolated from Cotton-Top Tamarins with Ulcerative Colitis, Has Proinflammatory Properties and Induces Typhlocolitis and Dysplasia in Gnotobiotic IL-10-/- Mice.</title>
        <authorList>
            <person name="Shen Z."/>
            <person name="Mannion A."/>
            <person name="Whary M.T."/>
            <person name="Muthupalani S."/>
            <person name="Sheh A."/>
            <person name="Feng Y."/>
            <person name="Gong G."/>
            <person name="Vandamme P."/>
            <person name="Holcombe H.R."/>
            <person name="Paster B.J."/>
            <person name="Fox J.G."/>
        </authorList>
    </citation>
    <scope>NUCLEOTIDE SEQUENCE [LARGE SCALE GENOMIC DNA]</scope>
    <source>
        <strain evidence="10 11">MIT 97-6194</strain>
    </source>
</reference>
<feature type="domain" description="2,3,4,5-tetrahydropyridine-2,6-dicarboxylate N-succinyltransferase middle" evidence="8">
    <location>
        <begin position="297"/>
        <end position="336"/>
    </location>
</feature>
<keyword evidence="11" id="KW-1185">Reference proteome</keyword>
<dbReference type="Pfam" id="PF14790">
    <property type="entry name" value="THDPS_N"/>
    <property type="match status" value="2"/>
</dbReference>
<dbReference type="Gene3D" id="2.160.10.10">
    <property type="entry name" value="Hexapeptide repeat proteins"/>
    <property type="match status" value="1"/>
</dbReference>
<evidence type="ECO:0000256" key="5">
    <source>
        <dbReference type="ARBA" id="ARBA00023154"/>
    </source>
</evidence>
<keyword evidence="4" id="KW-0220">Diaminopimelate biosynthesis</keyword>
<dbReference type="Proteomes" id="UP000029714">
    <property type="component" value="Unassembled WGS sequence"/>
</dbReference>
<evidence type="ECO:0000256" key="2">
    <source>
        <dbReference type="ARBA" id="ARBA00022605"/>
    </source>
</evidence>
<reference evidence="10 11" key="1">
    <citation type="journal article" date="2014" name="Genome Announc.">
        <title>Draft genome sequences of eight enterohepatic helicobacter species isolated from both laboratory and wild rodents.</title>
        <authorList>
            <person name="Sheh A."/>
            <person name="Shen Z."/>
            <person name="Fox J.G."/>
        </authorList>
    </citation>
    <scope>NUCLEOTIDE SEQUENCE [LARGE SCALE GENOMIC DNA]</scope>
    <source>
        <strain evidence="10 11">MIT 97-6194</strain>
    </source>
</reference>
<accession>A0A347VMA0</accession>
<keyword evidence="2" id="KW-0028">Amino-acid biosynthesis</keyword>
<reference evidence="10" key="3">
    <citation type="submission" date="2018-04" db="EMBL/GenBank/DDBJ databases">
        <authorList>
            <person name="Sheh A."/>
            <person name="Shen Z."/>
            <person name="Mannion A.J."/>
            <person name="Fox J.G."/>
        </authorList>
    </citation>
    <scope>NUCLEOTIDE SEQUENCE</scope>
    <source>
        <strain evidence="10">MIT 97-6194</strain>
    </source>
</reference>
<evidence type="ECO:0000256" key="3">
    <source>
        <dbReference type="ARBA" id="ARBA00022679"/>
    </source>
</evidence>
<dbReference type="OrthoDB" id="9782799at2"/>
<evidence type="ECO:0000256" key="1">
    <source>
        <dbReference type="ARBA" id="ARBA00022490"/>
    </source>
</evidence>
<feature type="region of interest" description="Disordered" evidence="7">
    <location>
        <begin position="65"/>
        <end position="85"/>
    </location>
</feature>
<proteinExistence type="inferred from homology"/>
<keyword evidence="5" id="KW-0457">Lysine biosynthesis</keyword>
<keyword evidence="3" id="KW-0808">Transferase</keyword>
<dbReference type="CDD" id="cd04649">
    <property type="entry name" value="LbH_THP_succinylT_putative"/>
    <property type="match status" value="1"/>
</dbReference>
<evidence type="ECO:0000259" key="8">
    <source>
        <dbReference type="Pfam" id="PF14789"/>
    </source>
</evidence>
<feature type="compositionally biased region" description="Basic and acidic residues" evidence="7">
    <location>
        <begin position="76"/>
        <end position="85"/>
    </location>
</feature>
<dbReference type="Proteomes" id="UP000477070">
    <property type="component" value="Unassembled WGS sequence"/>
</dbReference>
<dbReference type="UniPathway" id="UPA00034">
    <property type="reaction ID" value="UER00019"/>
</dbReference>
<dbReference type="GO" id="GO:0009089">
    <property type="term" value="P:lysine biosynthetic process via diaminopimelate"/>
    <property type="evidence" value="ECO:0007669"/>
    <property type="project" value="UniProtKB-UniPathway"/>
</dbReference>
<evidence type="ECO:0000256" key="4">
    <source>
        <dbReference type="ARBA" id="ARBA00022915"/>
    </source>
</evidence>
<dbReference type="Pfam" id="PF14602">
    <property type="entry name" value="Hexapep_2"/>
    <property type="match status" value="1"/>
</dbReference>
<dbReference type="Pfam" id="PF14789">
    <property type="entry name" value="THDPS_M"/>
    <property type="match status" value="1"/>
</dbReference>
<evidence type="ECO:0000256" key="7">
    <source>
        <dbReference type="SAM" id="MobiDB-lite"/>
    </source>
</evidence>
<dbReference type="Gene3D" id="3.30.60.70">
    <property type="entry name" value="Trimeric LpxA-like enzymes"/>
    <property type="match status" value="1"/>
</dbReference>
<sequence length="520" mass="57449">MESNNAHCGDSTHSQKHSCCGGESKDSNHVDSKNHAQDSKNTESNHDKNAKKSPFSFFHNIFKKKGGTQTTNNTQDSKKTQDNEPIYKDNRKVIALNFPLLNFKENYGSFAVFAAAAGLDSKDLSQNEIIIDVDATFLINCLCLYAPFILEELTNSPEMQAYERVDSEAFKGFKERGEKLINFLTKFLNNEFEGLKVSEAFRNEAVLSAIIYLSDFNLTLGKTHKNIQLIFEILKVIYGNSLLDSRNDEFYKYQFIAFNEDKKSESLQVAYAKLHALSKGAAPLRSLNLDSIFGLFPNLAWSGNTPYELEYLRENEIEWRVNGRFPVIDYIDKFPRYLMQVLPQADNIRILDTSKTRFGAFLGAGYTQMPGASYVNFNSGSLGACMNEGRISSSVVIGEGTDVGGGASILGVLSGGNTQPISIGKNCLLGANSVTGISLGDSCIVDAGIAILAGGKVFIEPAEAAKLKEVNKDFVIESSNIYKGRNLSGMNGIHFRINTQNGQLIAFRSNREIKLNADLH</sequence>
<dbReference type="InterPro" id="IPR032784">
    <property type="entry name" value="THDPS_M"/>
</dbReference>
<dbReference type="InterPro" id="IPR038361">
    <property type="entry name" value="THDPS_M_sf"/>
</dbReference>
<comment type="caution">
    <text evidence="10">The sequence shown here is derived from an EMBL/GenBank/DDBJ whole genome shotgun (WGS) entry which is preliminary data.</text>
</comment>
<protein>
    <submittedName>
        <fullName evidence="10">DapD</fullName>
    </submittedName>
</protein>
<evidence type="ECO:0000313" key="11">
    <source>
        <dbReference type="Proteomes" id="UP000029714"/>
    </source>
</evidence>
<feature type="region of interest" description="Disordered" evidence="7">
    <location>
        <begin position="1"/>
        <end position="52"/>
    </location>
</feature>
<keyword evidence="1" id="KW-0963">Cytoplasm</keyword>
<dbReference type="GO" id="GO:0008666">
    <property type="term" value="F:2,3,4,5-tetrahydropyridine-2,6-dicarboxylate N-succinyltransferase activity"/>
    <property type="evidence" value="ECO:0007669"/>
    <property type="project" value="InterPro"/>
</dbReference>
<dbReference type="InterPro" id="IPR001451">
    <property type="entry name" value="Hexapep"/>
</dbReference>
<dbReference type="InterPro" id="IPR011004">
    <property type="entry name" value="Trimer_LpxA-like_sf"/>
</dbReference>
<evidence type="ECO:0000313" key="10">
    <source>
        <dbReference type="EMBL" id="TLD93345.1"/>
    </source>
</evidence>
<dbReference type="InterPro" id="IPR026586">
    <property type="entry name" value="Type2_DapD"/>
</dbReference>
<feature type="compositionally biased region" description="Basic and acidic residues" evidence="7">
    <location>
        <begin position="23"/>
        <end position="50"/>
    </location>
</feature>
<keyword evidence="6" id="KW-0012">Acyltransferase</keyword>
<dbReference type="Gene3D" id="3.30.70.2010">
    <property type="match status" value="1"/>
</dbReference>